<dbReference type="AlphaFoldDB" id="A0A7I9VTP1"/>
<reference evidence="4" key="1">
    <citation type="journal article" date="2020" name="Appl. Environ. Microbiol.">
        <title>Diazotrophic Anaeromyxobacter Isolates from Soils.</title>
        <authorList>
            <person name="Masuda Y."/>
            <person name="Yamanaka H."/>
            <person name="Xu Z.X."/>
            <person name="Shiratori Y."/>
            <person name="Aono T."/>
            <person name="Amachi S."/>
            <person name="Senoo K."/>
            <person name="Itoh H."/>
        </authorList>
    </citation>
    <scope>NUCLEOTIDE SEQUENCE [LARGE SCALE GENOMIC DNA]</scope>
    <source>
        <strain evidence="4">R267</strain>
    </source>
</reference>
<dbReference type="Proteomes" id="UP000503640">
    <property type="component" value="Unassembled WGS sequence"/>
</dbReference>
<evidence type="ECO:0000259" key="2">
    <source>
        <dbReference type="Pfam" id="PF03976"/>
    </source>
</evidence>
<dbReference type="Gene3D" id="3.40.50.300">
    <property type="entry name" value="P-loop containing nucleotide triphosphate hydrolases"/>
    <property type="match status" value="1"/>
</dbReference>
<dbReference type="SUPFAM" id="SSF52540">
    <property type="entry name" value="P-loop containing nucleoside triphosphate hydrolases"/>
    <property type="match status" value="1"/>
</dbReference>
<gene>
    <name evidence="3" type="ORF">AMYX_42500</name>
</gene>
<dbReference type="RefSeq" id="WP_176069076.1">
    <property type="nucleotide sequence ID" value="NZ_BJTG01000016.1"/>
</dbReference>
<name>A0A7I9VTP1_9BACT</name>
<feature type="compositionally biased region" description="Basic residues" evidence="1">
    <location>
        <begin position="1"/>
        <end position="17"/>
    </location>
</feature>
<sequence length="272" mass="32120">MAKTRAKRGARRPRARKAGGAPGALVERADRFQAFAPGTLRLDEVDLSAQVDRRRYERRLLELQRKVYAHQITNYLDGRRTVFVFEGWDAAGKGGCIKRLTALLDPRGFKVWPIAAPRDEEKRNHWLWRFWYRLPERGEIAVFDRSWYGRVLVERVEGYATEAAWKRAYDEINAFEKMLTDDGVKLCKFWLHIDRKTQLQRFEDREADPLKKYKLSSEDWRNRKKWRDYAEAVQDMLDRTHRPDAPWLLVPANDKKYARLAVLETCARVLAP</sequence>
<accession>A0A7I9VTP1</accession>
<dbReference type="Pfam" id="PF03976">
    <property type="entry name" value="PPK2"/>
    <property type="match status" value="1"/>
</dbReference>
<evidence type="ECO:0000313" key="4">
    <source>
        <dbReference type="Proteomes" id="UP000503640"/>
    </source>
</evidence>
<dbReference type="PANTHER" id="PTHR34383:SF3">
    <property type="entry name" value="POLYPHOSPHATE:AMP PHOSPHOTRANSFERASE"/>
    <property type="match status" value="1"/>
</dbReference>
<dbReference type="EMBL" id="BJTG01000016">
    <property type="protein sequence ID" value="GEJ59509.1"/>
    <property type="molecule type" value="Genomic_DNA"/>
</dbReference>
<evidence type="ECO:0000313" key="3">
    <source>
        <dbReference type="EMBL" id="GEJ59509.1"/>
    </source>
</evidence>
<feature type="region of interest" description="Disordered" evidence="1">
    <location>
        <begin position="1"/>
        <end position="22"/>
    </location>
</feature>
<dbReference type="InterPro" id="IPR027417">
    <property type="entry name" value="P-loop_NTPase"/>
</dbReference>
<protein>
    <recommendedName>
        <fullName evidence="2">Polyphosphate kinase-2-related domain-containing protein</fullName>
    </recommendedName>
</protein>
<evidence type="ECO:0000256" key="1">
    <source>
        <dbReference type="SAM" id="MobiDB-lite"/>
    </source>
</evidence>
<keyword evidence="4" id="KW-1185">Reference proteome</keyword>
<feature type="domain" description="Polyphosphate kinase-2-related" evidence="2">
    <location>
        <begin position="51"/>
        <end position="267"/>
    </location>
</feature>
<comment type="caution">
    <text evidence="3">The sequence shown here is derived from an EMBL/GenBank/DDBJ whole genome shotgun (WGS) entry which is preliminary data.</text>
</comment>
<proteinExistence type="predicted"/>
<dbReference type="InterPro" id="IPR022488">
    <property type="entry name" value="PPK2-related"/>
</dbReference>
<organism evidence="3 4">
    <name type="scientific">Anaeromyxobacter diazotrophicus</name>
    <dbReference type="NCBI Taxonomy" id="2590199"/>
    <lineage>
        <taxon>Bacteria</taxon>
        <taxon>Pseudomonadati</taxon>
        <taxon>Myxococcota</taxon>
        <taxon>Myxococcia</taxon>
        <taxon>Myxococcales</taxon>
        <taxon>Cystobacterineae</taxon>
        <taxon>Anaeromyxobacteraceae</taxon>
        <taxon>Anaeromyxobacter</taxon>
    </lineage>
</organism>
<dbReference type="PANTHER" id="PTHR34383">
    <property type="entry name" value="POLYPHOSPHATE:AMP PHOSPHOTRANSFERASE-RELATED"/>
    <property type="match status" value="1"/>
</dbReference>